<dbReference type="GO" id="GO:0003796">
    <property type="term" value="F:lysozyme activity"/>
    <property type="evidence" value="ECO:0007669"/>
    <property type="project" value="InterPro"/>
</dbReference>
<protein>
    <submittedName>
        <fullName evidence="3">Uncharacterized protein</fullName>
    </submittedName>
</protein>
<feature type="signal peptide" evidence="2">
    <location>
        <begin position="1"/>
        <end position="26"/>
    </location>
</feature>
<dbReference type="EMBL" id="CP037940">
    <property type="protein sequence ID" value="QBO35222.1"/>
    <property type="molecule type" value="Genomic_DNA"/>
</dbReference>
<comment type="similarity">
    <text evidence="1">Belongs to the glycosyl hydrolase 25 family.</text>
</comment>
<sequence length="408" mass="45443">MKKGLLVAMLSVVALGGMVATPQVDASTKYVQTSQKKVKKATYHAKKASGVIYRLGGSKKARTLKAKRVLKNYYHKKLTVTKTLNLKKGHKTTKYYYVSNLKGYVKTSVLKKGGPVAKYVTSSKKVAKKAYHAKLAQGTIYTFKGKQTGKTANMQLKTVAKLTNANNATRTYNVTKQLKVVEGTKTNKYYYVTTNNTKVKGYVKASYLTSGQYKRIIDVSEFQNTINWAQLKPTTRLAIIRMQHDAKSDTQSNNNVAQAKKYGIAFAQYKVVAFGSVADAKKEADDFAKGSDGTKMDPAAKFYAVDDEYRQQANASETAMLNAYYTQLRKYTKKPIVLFTFQSYVLDNKINYSKFSGAWIANYSANATLQTNGQPVDLWQFSESSTLGGVPTKVDESVLMSNKANQWF</sequence>
<keyword evidence="4" id="KW-1185">Reference proteome</keyword>
<evidence type="ECO:0000313" key="3">
    <source>
        <dbReference type="EMBL" id="QBO35222.1"/>
    </source>
</evidence>
<dbReference type="InterPro" id="IPR017853">
    <property type="entry name" value="GH"/>
</dbReference>
<dbReference type="GO" id="GO:0009253">
    <property type="term" value="P:peptidoglycan catabolic process"/>
    <property type="evidence" value="ECO:0007669"/>
    <property type="project" value="InterPro"/>
</dbReference>
<dbReference type="PANTHER" id="PTHR34135">
    <property type="entry name" value="LYSOZYME"/>
    <property type="match status" value="1"/>
</dbReference>
<dbReference type="PANTHER" id="PTHR34135:SF1">
    <property type="entry name" value="GLYCOSYL HYDROLASE FAMILY 25"/>
    <property type="match status" value="1"/>
</dbReference>
<dbReference type="RefSeq" id="WP_133362302.1">
    <property type="nucleotide sequence ID" value="NZ_CP037940.1"/>
</dbReference>
<evidence type="ECO:0000256" key="2">
    <source>
        <dbReference type="SAM" id="SignalP"/>
    </source>
</evidence>
<evidence type="ECO:0000256" key="1">
    <source>
        <dbReference type="ARBA" id="ARBA00010646"/>
    </source>
</evidence>
<dbReference type="GO" id="GO:0016052">
    <property type="term" value="P:carbohydrate catabolic process"/>
    <property type="evidence" value="ECO:0007669"/>
    <property type="project" value="TreeGrafter"/>
</dbReference>
<reference evidence="4" key="1">
    <citation type="submission" date="2019-03" db="EMBL/GenBank/DDBJ databases">
        <title>Weissella sp. 26KH-42 Genome sequencing.</title>
        <authorList>
            <person name="Heo J."/>
            <person name="Kim S.-J."/>
            <person name="Kim J.-S."/>
            <person name="Hong S.-B."/>
            <person name="Kwon S.-W."/>
        </authorList>
    </citation>
    <scope>NUCLEOTIDE SEQUENCE [LARGE SCALE GENOMIC DNA]</scope>
    <source>
        <strain evidence="4">26KH-42</strain>
    </source>
</reference>
<accession>A0A4P6YRJ9</accession>
<proteinExistence type="inferred from homology"/>
<dbReference type="OrthoDB" id="5056238at2"/>
<dbReference type="Proteomes" id="UP000292886">
    <property type="component" value="Chromosome"/>
</dbReference>
<gene>
    <name evidence="3" type="ORF">EQG49_01485</name>
</gene>
<dbReference type="SUPFAM" id="SSF51445">
    <property type="entry name" value="(Trans)glycosidases"/>
    <property type="match status" value="1"/>
</dbReference>
<keyword evidence="2" id="KW-0732">Signal</keyword>
<evidence type="ECO:0000313" key="4">
    <source>
        <dbReference type="Proteomes" id="UP000292886"/>
    </source>
</evidence>
<dbReference type="Gene3D" id="3.20.20.80">
    <property type="entry name" value="Glycosidases"/>
    <property type="match status" value="1"/>
</dbReference>
<name>A0A4P6YRJ9_9LACO</name>
<dbReference type="InterPro" id="IPR002053">
    <property type="entry name" value="Glyco_hydro_25"/>
</dbReference>
<dbReference type="Pfam" id="PF01183">
    <property type="entry name" value="Glyco_hydro_25"/>
    <property type="match status" value="1"/>
</dbReference>
<dbReference type="KEGG" id="wei:EQG49_01485"/>
<feature type="chain" id="PRO_5021028749" evidence="2">
    <location>
        <begin position="27"/>
        <end position="408"/>
    </location>
</feature>
<dbReference type="GO" id="GO:0016998">
    <property type="term" value="P:cell wall macromolecule catabolic process"/>
    <property type="evidence" value="ECO:0007669"/>
    <property type="project" value="InterPro"/>
</dbReference>
<dbReference type="PROSITE" id="PS51904">
    <property type="entry name" value="GLYCOSYL_HYDROL_F25_2"/>
    <property type="match status" value="1"/>
</dbReference>
<dbReference type="AlphaFoldDB" id="A0A4P6YRJ9"/>
<organism evidence="3 4">
    <name type="scientific">Periweissella cryptocerci</name>
    <dbReference type="NCBI Taxonomy" id="2506420"/>
    <lineage>
        <taxon>Bacteria</taxon>
        <taxon>Bacillati</taxon>
        <taxon>Bacillota</taxon>
        <taxon>Bacilli</taxon>
        <taxon>Lactobacillales</taxon>
        <taxon>Lactobacillaceae</taxon>
        <taxon>Periweissella</taxon>
    </lineage>
</organism>